<gene>
    <name evidence="2" type="ORF">SAMN02745673_00295</name>
</gene>
<dbReference type="GO" id="GO:0005829">
    <property type="term" value="C:cytosol"/>
    <property type="evidence" value="ECO:0007669"/>
    <property type="project" value="TreeGrafter"/>
</dbReference>
<name>A0A1T4KC44_9ACTN</name>
<keyword evidence="3" id="KW-1185">Reference proteome</keyword>
<dbReference type="Proteomes" id="UP000190637">
    <property type="component" value="Unassembled WGS sequence"/>
</dbReference>
<dbReference type="Pfam" id="PF00248">
    <property type="entry name" value="Aldo_ket_red"/>
    <property type="match status" value="1"/>
</dbReference>
<proteinExistence type="predicted"/>
<dbReference type="PANTHER" id="PTHR43364:SF6">
    <property type="entry name" value="OXIDOREDUCTASE-RELATED"/>
    <property type="match status" value="1"/>
</dbReference>
<dbReference type="PANTHER" id="PTHR43364">
    <property type="entry name" value="NADH-SPECIFIC METHYLGLYOXAL REDUCTASE-RELATED"/>
    <property type="match status" value="1"/>
</dbReference>
<sequence>MRRHTLGTGPAARGVGEICLGALPFGTLVGEETSFAILDRFVEAGGRFIDTSNNYAFWVPGFAGGESERVLGRWRASRGVGDEVVIATKLGAQPRTPGRGLEDAEGLSASAIHAAVEDSRERLGMDRLDLLYTHIEDRSVPMEETLDALGALRRAGAIGLVGASNHATWRLERARSLAAVGDRPRYEVLQYRYSYLQPRFDIALPESGHVHASPELLDFVQEENTAGRATGLVVYSTLLSGGYTRSDRPLSAPYDHPGTPRRLEALREVAAKVGATPNQVVLAWLLGRAPAMIPLVGASSVEQLEETLQATRLVLDEEDRARLDAAG</sequence>
<evidence type="ECO:0000313" key="3">
    <source>
        <dbReference type="Proteomes" id="UP000190637"/>
    </source>
</evidence>
<evidence type="ECO:0000313" key="2">
    <source>
        <dbReference type="EMBL" id="SJZ39885.1"/>
    </source>
</evidence>
<dbReference type="STRING" id="1122192.SAMN02745673_00295"/>
<evidence type="ECO:0000259" key="1">
    <source>
        <dbReference type="Pfam" id="PF00248"/>
    </source>
</evidence>
<dbReference type="AlphaFoldDB" id="A0A1T4KC44"/>
<dbReference type="EMBL" id="FUWS01000001">
    <property type="protein sequence ID" value="SJZ39885.1"/>
    <property type="molecule type" value="Genomic_DNA"/>
</dbReference>
<feature type="domain" description="NADP-dependent oxidoreductase" evidence="1">
    <location>
        <begin position="17"/>
        <end position="326"/>
    </location>
</feature>
<organism evidence="2 3">
    <name type="scientific">Marinactinospora thermotolerans DSM 45154</name>
    <dbReference type="NCBI Taxonomy" id="1122192"/>
    <lineage>
        <taxon>Bacteria</taxon>
        <taxon>Bacillati</taxon>
        <taxon>Actinomycetota</taxon>
        <taxon>Actinomycetes</taxon>
        <taxon>Streptosporangiales</taxon>
        <taxon>Nocardiopsidaceae</taxon>
        <taxon>Marinactinospora</taxon>
    </lineage>
</organism>
<dbReference type="InterPro" id="IPR036812">
    <property type="entry name" value="NAD(P)_OxRdtase_dom_sf"/>
</dbReference>
<dbReference type="RefSeq" id="WP_078759722.1">
    <property type="nucleotide sequence ID" value="NZ_FUWS01000001.1"/>
</dbReference>
<dbReference type="SUPFAM" id="SSF51430">
    <property type="entry name" value="NAD(P)-linked oxidoreductase"/>
    <property type="match status" value="1"/>
</dbReference>
<dbReference type="InterPro" id="IPR023210">
    <property type="entry name" value="NADP_OxRdtase_dom"/>
</dbReference>
<accession>A0A1T4KC44</accession>
<protein>
    <submittedName>
        <fullName evidence="2">Predicted oxidoreductase</fullName>
    </submittedName>
</protein>
<dbReference type="OrthoDB" id="9768793at2"/>
<reference evidence="2 3" key="1">
    <citation type="submission" date="2017-02" db="EMBL/GenBank/DDBJ databases">
        <authorList>
            <person name="Peterson S.W."/>
        </authorList>
    </citation>
    <scope>NUCLEOTIDE SEQUENCE [LARGE SCALE GENOMIC DNA]</scope>
    <source>
        <strain evidence="2 3">DSM 45154</strain>
    </source>
</reference>
<dbReference type="Gene3D" id="3.20.20.100">
    <property type="entry name" value="NADP-dependent oxidoreductase domain"/>
    <property type="match status" value="1"/>
</dbReference>
<dbReference type="InterPro" id="IPR050523">
    <property type="entry name" value="AKR_Detox_Biosynth"/>
</dbReference>